<dbReference type="GO" id="GO:0006351">
    <property type="term" value="P:DNA-templated transcription"/>
    <property type="evidence" value="ECO:0007669"/>
    <property type="project" value="TreeGrafter"/>
</dbReference>
<evidence type="ECO:0000313" key="8">
    <source>
        <dbReference type="Proteomes" id="UP000182902"/>
    </source>
</evidence>
<dbReference type="EMBL" id="JACAQV010000015">
    <property type="protein sequence ID" value="NWF09440.1"/>
    <property type="molecule type" value="Genomic_DNA"/>
</dbReference>
<dbReference type="GO" id="GO:0043565">
    <property type="term" value="F:sequence-specific DNA binding"/>
    <property type="evidence" value="ECO:0007669"/>
    <property type="project" value="TreeGrafter"/>
</dbReference>
<evidence type="ECO:0000256" key="3">
    <source>
        <dbReference type="ARBA" id="ARBA00023125"/>
    </source>
</evidence>
<evidence type="ECO:0000313" key="6">
    <source>
        <dbReference type="EMBL" id="NWF09440.1"/>
    </source>
</evidence>
<protein>
    <submittedName>
        <fullName evidence="7">DNA-binding transcriptional regulator, LysR family</fullName>
    </submittedName>
    <submittedName>
        <fullName evidence="6">LysR family transcriptional regulator</fullName>
    </submittedName>
</protein>
<dbReference type="EMBL" id="FNOX01000002">
    <property type="protein sequence ID" value="SDX85880.1"/>
    <property type="molecule type" value="Genomic_DNA"/>
</dbReference>
<dbReference type="SUPFAM" id="SSF46785">
    <property type="entry name" value="Winged helix' DNA-binding domain"/>
    <property type="match status" value="1"/>
</dbReference>
<dbReference type="Proteomes" id="UP000182902">
    <property type="component" value="Unassembled WGS sequence"/>
</dbReference>
<keyword evidence="2" id="KW-0805">Transcription regulation</keyword>
<keyword evidence="3 7" id="KW-0238">DNA-binding</keyword>
<dbReference type="PANTHER" id="PTHR30537">
    <property type="entry name" value="HTH-TYPE TRANSCRIPTIONAL REGULATOR"/>
    <property type="match status" value="1"/>
</dbReference>
<evidence type="ECO:0000256" key="4">
    <source>
        <dbReference type="ARBA" id="ARBA00023163"/>
    </source>
</evidence>
<reference evidence="7 8" key="1">
    <citation type="submission" date="2016-10" db="EMBL/GenBank/DDBJ databases">
        <authorList>
            <person name="de Groot N.N."/>
        </authorList>
    </citation>
    <scope>NUCLEOTIDE SEQUENCE [LARGE SCALE GENOMIC DNA]</scope>
    <source>
        <strain evidence="7 8">ICMP 14252</strain>
    </source>
</reference>
<dbReference type="InterPro" id="IPR058163">
    <property type="entry name" value="LysR-type_TF_proteobact-type"/>
</dbReference>
<dbReference type="Proteomes" id="UP000561369">
    <property type="component" value="Unassembled WGS sequence"/>
</dbReference>
<dbReference type="InterPro" id="IPR036388">
    <property type="entry name" value="WH-like_DNA-bd_sf"/>
</dbReference>
<dbReference type="PROSITE" id="PS50931">
    <property type="entry name" value="HTH_LYSR"/>
    <property type="match status" value="1"/>
</dbReference>
<sequence length="316" mass="35587">MSMSHDALDQTVRRLPPLYALRAFELAARFSSFTQAADNLFITQSAVSRHVKALEEHFGCALFERKGPKITLTQAGRLLAQELRIGFRLIEHACTTITRKEKSLRVKAPSTLTMRWLLHVLDEFNTVDVTEQAQLSSEWMDVDYVNFDVEPFDCAVLLGNGCFSNELGFIKLFDEWLIPVCSPALLEQRNLSGEDVFAAELIHPSRDRRDWHRWLERVGLTSKVSWHTGKIFDTLELGISAAIQGRGVSIGDLALVGDELAKGSLVLPYNKAVSTGDSYYLVWPARSNGNPALENFKRYLLDTLPVIDERGLEFLS</sequence>
<dbReference type="SUPFAM" id="SSF53850">
    <property type="entry name" value="Periplasmic binding protein-like II"/>
    <property type="match status" value="1"/>
</dbReference>
<dbReference type="FunFam" id="1.10.10.10:FF:000001">
    <property type="entry name" value="LysR family transcriptional regulator"/>
    <property type="match status" value="1"/>
</dbReference>
<proteinExistence type="inferred from homology"/>
<dbReference type="RefSeq" id="WP_083221741.1">
    <property type="nucleotide sequence ID" value="NZ_FNOX01000002.1"/>
</dbReference>
<dbReference type="Gene3D" id="3.40.190.10">
    <property type="entry name" value="Periplasmic binding protein-like II"/>
    <property type="match status" value="2"/>
</dbReference>
<dbReference type="PANTHER" id="PTHR30537:SF26">
    <property type="entry name" value="GLYCINE CLEAVAGE SYSTEM TRANSCRIPTIONAL ACTIVATOR"/>
    <property type="match status" value="1"/>
</dbReference>
<dbReference type="Pfam" id="PF03466">
    <property type="entry name" value="LysR_substrate"/>
    <property type="match status" value="1"/>
</dbReference>
<feature type="domain" description="HTH lysR-type" evidence="5">
    <location>
        <begin position="16"/>
        <end position="73"/>
    </location>
</feature>
<name>A0A1H3F4R3_9PSED</name>
<comment type="similarity">
    <text evidence="1">Belongs to the LysR transcriptional regulatory family.</text>
</comment>
<accession>A0A1H3F4R3</accession>
<dbReference type="Pfam" id="PF00126">
    <property type="entry name" value="HTH_1"/>
    <property type="match status" value="1"/>
</dbReference>
<dbReference type="InterPro" id="IPR000847">
    <property type="entry name" value="LysR_HTH_N"/>
</dbReference>
<dbReference type="InterPro" id="IPR005119">
    <property type="entry name" value="LysR_subst-bd"/>
</dbReference>
<gene>
    <name evidence="6" type="ORF">HX810_17395</name>
    <name evidence="7" type="ORF">SAMN05216247_1029</name>
</gene>
<dbReference type="AlphaFoldDB" id="A0A1H3F4R3"/>
<reference evidence="6 9" key="2">
    <citation type="submission" date="2020-04" db="EMBL/GenBank/DDBJ databases">
        <title>Molecular characterization of pseudomonads from Agaricus bisporus reveal novel blotch 2 pathogens in Western Europe.</title>
        <authorList>
            <person name="Taparia T."/>
            <person name="Krijger M."/>
            <person name="Haynes E."/>
            <person name="Elpinstone J.G."/>
            <person name="Noble R."/>
            <person name="Van Der Wolf J."/>
        </authorList>
    </citation>
    <scope>NUCLEOTIDE SEQUENCE [LARGE SCALE GENOMIC DNA]</scope>
    <source>
        <strain evidence="6 9">IPO3765</strain>
    </source>
</reference>
<keyword evidence="4" id="KW-0804">Transcription</keyword>
<evidence type="ECO:0000259" key="5">
    <source>
        <dbReference type="PROSITE" id="PS50931"/>
    </source>
</evidence>
<evidence type="ECO:0000256" key="1">
    <source>
        <dbReference type="ARBA" id="ARBA00009437"/>
    </source>
</evidence>
<evidence type="ECO:0000313" key="7">
    <source>
        <dbReference type="EMBL" id="SDX85880.1"/>
    </source>
</evidence>
<dbReference type="Gene3D" id="1.10.10.10">
    <property type="entry name" value="Winged helix-like DNA-binding domain superfamily/Winged helix DNA-binding domain"/>
    <property type="match status" value="1"/>
</dbReference>
<dbReference type="GO" id="GO:0003700">
    <property type="term" value="F:DNA-binding transcription factor activity"/>
    <property type="evidence" value="ECO:0007669"/>
    <property type="project" value="InterPro"/>
</dbReference>
<evidence type="ECO:0000256" key="2">
    <source>
        <dbReference type="ARBA" id="ARBA00023015"/>
    </source>
</evidence>
<evidence type="ECO:0000313" key="9">
    <source>
        <dbReference type="Proteomes" id="UP000561369"/>
    </source>
</evidence>
<organism evidence="7 8">
    <name type="scientific">Pseudomonas salomonii</name>
    <dbReference type="NCBI Taxonomy" id="191391"/>
    <lineage>
        <taxon>Bacteria</taxon>
        <taxon>Pseudomonadati</taxon>
        <taxon>Pseudomonadota</taxon>
        <taxon>Gammaproteobacteria</taxon>
        <taxon>Pseudomonadales</taxon>
        <taxon>Pseudomonadaceae</taxon>
        <taxon>Pseudomonas</taxon>
    </lineage>
</organism>
<dbReference type="InterPro" id="IPR036390">
    <property type="entry name" value="WH_DNA-bd_sf"/>
</dbReference>
<dbReference type="PRINTS" id="PR00039">
    <property type="entry name" value="HTHLYSR"/>
</dbReference>